<evidence type="ECO:0000256" key="1">
    <source>
        <dbReference type="ARBA" id="ARBA00006817"/>
    </source>
</evidence>
<keyword evidence="4" id="KW-1185">Reference proteome</keyword>
<reference evidence="4" key="1">
    <citation type="submission" date="2024-03" db="EMBL/GenBank/DDBJ databases">
        <title>Chitinophaga horti sp. nov., isolated from garden soil.</title>
        <authorList>
            <person name="Lee D.S."/>
            <person name="Han D.M."/>
            <person name="Baek J.H."/>
            <person name="Choi D.G."/>
            <person name="Jeon J.H."/>
            <person name="Jeon C.O."/>
        </authorList>
    </citation>
    <scope>NUCLEOTIDE SEQUENCE [LARGE SCALE GENOMIC DNA]</scope>
    <source>
        <strain evidence="4">GPA1</strain>
    </source>
</reference>
<feature type="domain" description="Activator of Hsp90 ATPase homologue 1/2-like C-terminal" evidence="2">
    <location>
        <begin position="12"/>
        <end position="144"/>
    </location>
</feature>
<protein>
    <submittedName>
        <fullName evidence="3">SRPBCC domain-containing protein</fullName>
    </submittedName>
</protein>
<dbReference type="RefSeq" id="WP_341835752.1">
    <property type="nucleotide sequence ID" value="NZ_CP149822.1"/>
</dbReference>
<dbReference type="Proteomes" id="UP001485459">
    <property type="component" value="Chromosome"/>
</dbReference>
<dbReference type="Gene3D" id="3.30.530.20">
    <property type="match status" value="1"/>
</dbReference>
<dbReference type="CDD" id="cd07814">
    <property type="entry name" value="SRPBCC_CalC_Aha1-like"/>
    <property type="match status" value="1"/>
</dbReference>
<dbReference type="EMBL" id="CP149822">
    <property type="protein sequence ID" value="WZN40887.1"/>
    <property type="molecule type" value="Genomic_DNA"/>
</dbReference>
<proteinExistence type="inferred from homology"/>
<dbReference type="Pfam" id="PF08327">
    <property type="entry name" value="AHSA1"/>
    <property type="match status" value="1"/>
</dbReference>
<name>A0ABZ2YNC2_9BACT</name>
<evidence type="ECO:0000313" key="3">
    <source>
        <dbReference type="EMBL" id="WZN40887.1"/>
    </source>
</evidence>
<dbReference type="SUPFAM" id="SSF55961">
    <property type="entry name" value="Bet v1-like"/>
    <property type="match status" value="1"/>
</dbReference>
<dbReference type="InterPro" id="IPR023393">
    <property type="entry name" value="START-like_dom_sf"/>
</dbReference>
<evidence type="ECO:0000259" key="2">
    <source>
        <dbReference type="Pfam" id="PF08327"/>
    </source>
</evidence>
<evidence type="ECO:0000313" key="4">
    <source>
        <dbReference type="Proteomes" id="UP001485459"/>
    </source>
</evidence>
<comment type="similarity">
    <text evidence="1">Belongs to the AHA1 family.</text>
</comment>
<gene>
    <name evidence="3" type="ORF">WJU16_23265</name>
</gene>
<accession>A0ABZ2YNC2</accession>
<dbReference type="InterPro" id="IPR013538">
    <property type="entry name" value="ASHA1/2-like_C"/>
</dbReference>
<sequence>MNMQTYQIDIQAPREKVWQVLFGEDTYPQWTKAFNEESRVETDWQKGSRALFLDAKGDGMVSRIAENIPNEFMSIEHLGTLMDGKEDTTSPEVAQWNGAHENYRLQDIDGGTRLLIEMEIDDNSEYAEMFAGMWPKALENVKGIAEKTDLRTFFTQKPTFERSNRDLSSSIL</sequence>
<organism evidence="3 4">
    <name type="scientific">Chitinophaga pollutisoli</name>
    <dbReference type="NCBI Taxonomy" id="3133966"/>
    <lineage>
        <taxon>Bacteria</taxon>
        <taxon>Pseudomonadati</taxon>
        <taxon>Bacteroidota</taxon>
        <taxon>Chitinophagia</taxon>
        <taxon>Chitinophagales</taxon>
        <taxon>Chitinophagaceae</taxon>
        <taxon>Chitinophaga</taxon>
    </lineage>
</organism>